<sequence>MSINKNKPHLLILPEDDANRQIVNGFIQNLNVNNLAIQILPIADGWKKAVDKFTNDHIKAMRQYPQRNILLIIDFDECEDRLNFVENYIPDDIKNRVFVLGVQSNPESLKRDIQKNLETIGESLATDCAENNHKLWEHRLIIHNKTELERMILSVKPFLFPN</sequence>
<name>A0A6H2C099_DOLFA</name>
<evidence type="ECO:0000313" key="2">
    <source>
        <dbReference type="Proteomes" id="UP000502433"/>
    </source>
</evidence>
<protein>
    <submittedName>
        <fullName evidence="1">Uncharacterized protein</fullName>
    </submittedName>
</protein>
<reference evidence="1 2" key="2">
    <citation type="submission" date="2020-04" db="EMBL/GenBank/DDBJ databases">
        <authorList>
            <person name="Fomenkov A."/>
            <person name="Anton B.P."/>
            <person name="Roberts R.J."/>
        </authorList>
    </citation>
    <scope>NUCLEOTIDE SEQUENCE [LARGE SCALE GENOMIC DNA]</scope>
    <source>
        <strain evidence="1 2">CCAP 1403/13f</strain>
    </source>
</reference>
<reference evidence="1 2" key="1">
    <citation type="submission" date="2020-04" db="EMBL/GenBank/DDBJ databases">
        <title>Genome-Wide Identification of 5-Methylcytosine Sites in Bacterial Genomes By High-Throughput Sequencing of MspJI Restriction Fragments.</title>
        <authorList>
            <person name="Wu V."/>
        </authorList>
    </citation>
    <scope>NUCLEOTIDE SEQUENCE [LARGE SCALE GENOMIC DNA]</scope>
    <source>
        <strain evidence="1 2">CCAP 1403/13f</strain>
    </source>
</reference>
<organism evidence="1 2">
    <name type="scientific">Dolichospermum flos-aquae CCAP 1403/13F</name>
    <dbReference type="NCBI Taxonomy" id="315271"/>
    <lineage>
        <taxon>Bacteria</taxon>
        <taxon>Bacillati</taxon>
        <taxon>Cyanobacteriota</taxon>
        <taxon>Cyanophyceae</taxon>
        <taxon>Nostocales</taxon>
        <taxon>Aphanizomenonaceae</taxon>
        <taxon>Dolichospermum</taxon>
    </lineage>
</organism>
<gene>
    <name evidence="1" type="ORF">HGD76_11065</name>
</gene>
<dbReference type="KEGG" id="dfs:HGD76_11065"/>
<accession>A0A6H2C099</accession>
<proteinExistence type="predicted"/>
<dbReference type="Proteomes" id="UP000502433">
    <property type="component" value="Chromosome"/>
</dbReference>
<evidence type="ECO:0000313" key="1">
    <source>
        <dbReference type="EMBL" id="QJB44636.1"/>
    </source>
</evidence>
<dbReference type="AlphaFoldDB" id="A0A6H2C099"/>
<dbReference type="EMBL" id="CP051206">
    <property type="protein sequence ID" value="QJB44636.1"/>
    <property type="molecule type" value="Genomic_DNA"/>
</dbReference>
<dbReference type="RefSeq" id="WP_168695813.1">
    <property type="nucleotide sequence ID" value="NZ_CP051206.1"/>
</dbReference>